<comment type="caution">
    <text evidence="5">The sequence shown here is derived from an EMBL/GenBank/DDBJ whole genome shotgun (WGS) entry which is preliminary data.</text>
</comment>
<dbReference type="GO" id="GO:0007165">
    <property type="term" value="P:signal transduction"/>
    <property type="evidence" value="ECO:0007669"/>
    <property type="project" value="TreeGrafter"/>
</dbReference>
<dbReference type="EMBL" id="JADNYM010000003">
    <property type="protein sequence ID" value="MBG0738403.1"/>
    <property type="molecule type" value="Genomic_DNA"/>
</dbReference>
<reference evidence="5 6" key="1">
    <citation type="submission" date="2020-11" db="EMBL/GenBank/DDBJ databases">
        <title>Arthrobacter antarcticus sp. nov., isolated from Antarctic Soil.</title>
        <authorList>
            <person name="Li J."/>
        </authorList>
    </citation>
    <scope>NUCLEOTIDE SEQUENCE [LARGE SCALE GENOMIC DNA]</scope>
    <source>
        <strain evidence="5 6">Z1-20</strain>
    </source>
</reference>
<evidence type="ECO:0000313" key="6">
    <source>
        <dbReference type="Proteomes" id="UP000655366"/>
    </source>
</evidence>
<feature type="binding site" evidence="4">
    <location>
        <position position="118"/>
    </location>
    <ligand>
        <name>Mg(2+)</name>
        <dbReference type="ChEBI" id="CHEBI:18420"/>
        <label>1</label>
        <note>catalytic</note>
    </ligand>
</feature>
<dbReference type="RefSeq" id="WP_196395343.1">
    <property type="nucleotide sequence ID" value="NZ_JADNYM010000003.1"/>
</dbReference>
<name>A0A931G441_9MICC</name>
<comment type="cofactor">
    <cofactor evidence="4">
        <name>Mg(2+)</name>
        <dbReference type="ChEBI" id="CHEBI:18420"/>
    </cofactor>
</comment>
<keyword evidence="6" id="KW-1185">Reference proteome</keyword>
<dbReference type="SUPFAM" id="SSF56655">
    <property type="entry name" value="Carbohydrate phosphatase"/>
    <property type="match status" value="1"/>
</dbReference>
<keyword evidence="1 4" id="KW-0479">Metal-binding</keyword>
<evidence type="ECO:0000313" key="5">
    <source>
        <dbReference type="EMBL" id="MBG0738403.1"/>
    </source>
</evidence>
<gene>
    <name evidence="5" type="ORF">IV500_03025</name>
</gene>
<protein>
    <submittedName>
        <fullName evidence="5">Inositol monophosphatase</fullName>
    </submittedName>
</protein>
<evidence type="ECO:0000256" key="3">
    <source>
        <dbReference type="ARBA" id="ARBA00022842"/>
    </source>
</evidence>
<dbReference type="Proteomes" id="UP000655366">
    <property type="component" value="Unassembled WGS sequence"/>
</dbReference>
<sequence length="303" mass="31143">MSSISDVPAPGGVASGDAAGAGAAPDVAQAELLEELLAVAQNAAAAGAAVLAGRDPQSFDATAKTSDGDWVTAFDLAAERAVREAISGARPDDTITGEELAPAVSASATGYRWSVDPLDGTMNFIRNIAYYCTSVAVAGPDGGWLAGVVVAPALGRTYYATRGGGAWLVDRGADGRRRERRLDGPTTPRNGTLLATSLTYDPQIQGRLGAELAGRMQGFNDFRRLGSAALELCAIAEGGLDAYFEYGLYEHDFAAGALIAEEAGAWVRRPQLSPALNGLPTPAEALANWTGASIPGLAGKYTP</sequence>
<feature type="binding site" evidence="4">
    <location>
        <position position="252"/>
    </location>
    <ligand>
        <name>Mg(2+)</name>
        <dbReference type="ChEBI" id="CHEBI:18420"/>
        <label>1</label>
        <note>catalytic</note>
    </ligand>
</feature>
<dbReference type="PROSITE" id="PS00629">
    <property type="entry name" value="IMP_1"/>
    <property type="match status" value="1"/>
</dbReference>
<dbReference type="PRINTS" id="PR00377">
    <property type="entry name" value="IMPHPHTASES"/>
</dbReference>
<accession>A0A931G441</accession>
<dbReference type="GO" id="GO:0008934">
    <property type="term" value="F:inositol monophosphate 1-phosphatase activity"/>
    <property type="evidence" value="ECO:0007669"/>
    <property type="project" value="TreeGrafter"/>
</dbReference>
<dbReference type="InterPro" id="IPR000760">
    <property type="entry name" value="Inositol_monophosphatase-like"/>
</dbReference>
<dbReference type="Pfam" id="PF00459">
    <property type="entry name" value="Inositol_P"/>
    <property type="match status" value="1"/>
</dbReference>
<dbReference type="GO" id="GO:0046872">
    <property type="term" value="F:metal ion binding"/>
    <property type="evidence" value="ECO:0007669"/>
    <property type="project" value="UniProtKB-KW"/>
</dbReference>
<dbReference type="PANTHER" id="PTHR20854:SF4">
    <property type="entry name" value="INOSITOL-1-MONOPHOSPHATASE-RELATED"/>
    <property type="match status" value="1"/>
</dbReference>
<organism evidence="5 6">
    <name type="scientific">Arthrobacter terrae</name>
    <dbReference type="NCBI Taxonomy" id="2935737"/>
    <lineage>
        <taxon>Bacteria</taxon>
        <taxon>Bacillati</taxon>
        <taxon>Actinomycetota</taxon>
        <taxon>Actinomycetes</taxon>
        <taxon>Micrococcales</taxon>
        <taxon>Micrococcaceae</taxon>
        <taxon>Arthrobacter</taxon>
    </lineage>
</organism>
<evidence type="ECO:0000256" key="1">
    <source>
        <dbReference type="ARBA" id="ARBA00022723"/>
    </source>
</evidence>
<feature type="binding site" evidence="4">
    <location>
        <position position="119"/>
    </location>
    <ligand>
        <name>Mg(2+)</name>
        <dbReference type="ChEBI" id="CHEBI:18420"/>
        <label>1</label>
        <note>catalytic</note>
    </ligand>
</feature>
<dbReference type="Gene3D" id="3.40.190.80">
    <property type="match status" value="1"/>
</dbReference>
<keyword evidence="3 4" id="KW-0460">Magnesium</keyword>
<dbReference type="AlphaFoldDB" id="A0A931G441"/>
<proteinExistence type="predicted"/>
<feature type="binding site" evidence="4">
    <location>
        <position position="98"/>
    </location>
    <ligand>
        <name>Mg(2+)</name>
        <dbReference type="ChEBI" id="CHEBI:18420"/>
        <label>1</label>
        <note>catalytic</note>
    </ligand>
</feature>
<evidence type="ECO:0000256" key="2">
    <source>
        <dbReference type="ARBA" id="ARBA00022801"/>
    </source>
</evidence>
<dbReference type="InterPro" id="IPR020583">
    <property type="entry name" value="Inositol_monoP_metal-BS"/>
</dbReference>
<keyword evidence="2" id="KW-0378">Hydrolase</keyword>
<dbReference type="Gene3D" id="3.30.540.10">
    <property type="entry name" value="Fructose-1,6-Bisphosphatase, subunit A, domain 1"/>
    <property type="match status" value="1"/>
</dbReference>
<dbReference type="PANTHER" id="PTHR20854">
    <property type="entry name" value="INOSITOL MONOPHOSPHATASE"/>
    <property type="match status" value="1"/>
</dbReference>
<evidence type="ECO:0000256" key="4">
    <source>
        <dbReference type="PIRSR" id="PIRSR600760-2"/>
    </source>
</evidence>
<feature type="binding site" evidence="4">
    <location>
        <position position="116"/>
    </location>
    <ligand>
        <name>Mg(2+)</name>
        <dbReference type="ChEBI" id="CHEBI:18420"/>
        <label>1</label>
        <note>catalytic</note>
    </ligand>
</feature>
<dbReference type="GO" id="GO:0006020">
    <property type="term" value="P:inositol metabolic process"/>
    <property type="evidence" value="ECO:0007669"/>
    <property type="project" value="TreeGrafter"/>
</dbReference>